<evidence type="ECO:0000256" key="3">
    <source>
        <dbReference type="ARBA" id="ARBA00022692"/>
    </source>
</evidence>
<sequence>MKIGARMLKTAFAIFLSLTIPIMTGYNELAVLSGLAVAASIKPSVKRSYITFRERILANLIGGVVAYFFATYLGTTPLYIAIASLVLIAVLHQLSLDGVITLATMTLIIIMVESSNDVIYVAITRVSATILGVVIAFFVNTFLCPPKYDYRFFELTKQVVDEITRYIRIALRKNMQYGLMKTDLAAVRSKINLMKKYFSYINEGELFIFFNKHEKSLARLLVVYKHYIITSEKAYNLAVILHRSENIFNNYPEHFRILIRERLEVLMSAHEQILLKWNGRVLPGEVNFLKHKSDLRMEFMDSFFSEASLESYMEGDYDDSNAVLKMMSSILEYEESLRNLNSVISNYIKYHKDETKVLEENISKQ</sequence>
<keyword evidence="2" id="KW-1003">Cell membrane</keyword>
<feature type="transmembrane region" description="Helical" evidence="6">
    <location>
        <begin position="94"/>
        <end position="112"/>
    </location>
</feature>
<protein>
    <submittedName>
        <fullName evidence="7">Aromatic acid exporter family protein</fullName>
    </submittedName>
</protein>
<dbReference type="GO" id="GO:0005886">
    <property type="term" value="C:plasma membrane"/>
    <property type="evidence" value="ECO:0007669"/>
    <property type="project" value="UniProtKB-SubCell"/>
</dbReference>
<dbReference type="Pfam" id="PF06081">
    <property type="entry name" value="ArAE_1"/>
    <property type="match status" value="1"/>
</dbReference>
<accession>A0AB74TIW4</accession>
<reference evidence="7" key="1">
    <citation type="submission" date="2023-12" db="EMBL/GenBank/DDBJ databases">
        <title>Dolosigranulum savutii sp. nov. isolated from human upper respiratory samples collected in Botswana.</title>
        <authorList>
            <person name="Kelly M.S."/>
        </authorList>
    </citation>
    <scope>NUCLEOTIDE SEQUENCE</scope>
    <source>
        <strain evidence="10">MSK211</strain>
        <strain evidence="9">MSK294</strain>
        <strain evidence="8">MSK312</strain>
        <strain evidence="7">MSK433</strain>
    </source>
</reference>
<dbReference type="KEGG" id="dst:VUQ06_00005"/>
<dbReference type="EMBL" id="CP142433">
    <property type="protein sequence ID" value="XBC46231.1"/>
    <property type="molecule type" value="Genomic_DNA"/>
</dbReference>
<evidence type="ECO:0000313" key="8">
    <source>
        <dbReference type="EMBL" id="XBC48620.1"/>
    </source>
</evidence>
<proteinExistence type="predicted"/>
<gene>
    <name evidence="9" type="ORF">VUQ06_00005</name>
    <name evidence="10" type="ORF">VUQ07_00990</name>
    <name evidence="7" type="ORF">VUQ08_01050</name>
    <name evidence="8" type="ORF">VUQ09_04310</name>
</gene>
<dbReference type="InterPro" id="IPR010343">
    <property type="entry name" value="ArAE_1"/>
</dbReference>
<feature type="transmembrane region" description="Helical" evidence="6">
    <location>
        <begin position="62"/>
        <end position="87"/>
    </location>
</feature>
<keyword evidence="5 6" id="KW-0472">Membrane</keyword>
<evidence type="ECO:0000313" key="7">
    <source>
        <dbReference type="EMBL" id="XBC46231.1"/>
    </source>
</evidence>
<evidence type="ECO:0000256" key="5">
    <source>
        <dbReference type="ARBA" id="ARBA00023136"/>
    </source>
</evidence>
<keyword evidence="4 6" id="KW-1133">Transmembrane helix</keyword>
<evidence type="ECO:0000256" key="2">
    <source>
        <dbReference type="ARBA" id="ARBA00022475"/>
    </source>
</evidence>
<keyword evidence="3 6" id="KW-0812">Transmembrane</keyword>
<evidence type="ECO:0000256" key="6">
    <source>
        <dbReference type="SAM" id="Phobius"/>
    </source>
</evidence>
<organism evidence="7">
    <name type="scientific">Dolosigranulum savutiense</name>
    <dbReference type="NCBI Taxonomy" id="3110288"/>
    <lineage>
        <taxon>Bacteria</taxon>
        <taxon>Bacillati</taxon>
        <taxon>Bacillota</taxon>
        <taxon>Bacilli</taxon>
        <taxon>Lactobacillales</taxon>
        <taxon>Carnobacteriaceae</taxon>
        <taxon>Dolosigranulum</taxon>
    </lineage>
</organism>
<dbReference type="EMBL" id="CP142435">
    <property type="protein sequence ID" value="XBC49641.1"/>
    <property type="molecule type" value="Genomic_DNA"/>
</dbReference>
<dbReference type="AlphaFoldDB" id="A0AB74TIW4"/>
<evidence type="ECO:0000256" key="4">
    <source>
        <dbReference type="ARBA" id="ARBA00022989"/>
    </source>
</evidence>
<evidence type="ECO:0000256" key="1">
    <source>
        <dbReference type="ARBA" id="ARBA00004651"/>
    </source>
</evidence>
<name>A0AB74TIW4_9LACT</name>
<evidence type="ECO:0000313" key="9">
    <source>
        <dbReference type="EMBL" id="XBC49641.1"/>
    </source>
</evidence>
<comment type="subcellular location">
    <subcellularLocation>
        <location evidence="1">Cell membrane</location>
        <topology evidence="1">Multi-pass membrane protein</topology>
    </subcellularLocation>
</comment>
<dbReference type="PANTHER" id="PTHR30509">
    <property type="entry name" value="P-HYDROXYBENZOIC ACID EFFLUX PUMP SUBUNIT-RELATED"/>
    <property type="match status" value="1"/>
</dbReference>
<evidence type="ECO:0000313" key="10">
    <source>
        <dbReference type="EMBL" id="XBC51685.1"/>
    </source>
</evidence>
<dbReference type="RefSeq" id="WP_347298585.1">
    <property type="nucleotide sequence ID" value="NZ_CP142433.1"/>
</dbReference>
<dbReference type="EMBL" id="CP142436">
    <property type="protein sequence ID" value="XBC51685.1"/>
    <property type="molecule type" value="Genomic_DNA"/>
</dbReference>
<dbReference type="EMBL" id="CP142434">
    <property type="protein sequence ID" value="XBC48620.1"/>
    <property type="molecule type" value="Genomic_DNA"/>
</dbReference>
<dbReference type="PANTHER" id="PTHR30509:SF27">
    <property type="entry name" value="UPF0421 PROTEIN YGAE"/>
    <property type="match status" value="1"/>
</dbReference>
<feature type="transmembrane region" description="Helical" evidence="6">
    <location>
        <begin position="118"/>
        <end position="143"/>
    </location>
</feature>